<name>A0A8S1SU59_9CILI</name>
<protein>
    <submittedName>
        <fullName evidence="1">Uncharacterized protein</fullName>
    </submittedName>
</protein>
<keyword evidence="2" id="KW-1185">Reference proteome</keyword>
<dbReference type="Proteomes" id="UP000689195">
    <property type="component" value="Unassembled WGS sequence"/>
</dbReference>
<dbReference type="EMBL" id="CAJJDO010000010">
    <property type="protein sequence ID" value="CAD8142072.1"/>
    <property type="molecule type" value="Genomic_DNA"/>
</dbReference>
<gene>
    <name evidence="1" type="ORF">PPENT_87.1.T0100450</name>
</gene>
<accession>A0A8S1SU59</accession>
<proteinExistence type="predicted"/>
<reference evidence="1" key="1">
    <citation type="submission" date="2021-01" db="EMBL/GenBank/DDBJ databases">
        <authorList>
            <consortium name="Genoscope - CEA"/>
            <person name="William W."/>
        </authorList>
    </citation>
    <scope>NUCLEOTIDE SEQUENCE</scope>
</reference>
<organism evidence="1 2">
    <name type="scientific">Paramecium pentaurelia</name>
    <dbReference type="NCBI Taxonomy" id="43138"/>
    <lineage>
        <taxon>Eukaryota</taxon>
        <taxon>Sar</taxon>
        <taxon>Alveolata</taxon>
        <taxon>Ciliophora</taxon>
        <taxon>Intramacronucleata</taxon>
        <taxon>Oligohymenophorea</taxon>
        <taxon>Peniculida</taxon>
        <taxon>Parameciidae</taxon>
        <taxon>Paramecium</taxon>
    </lineage>
</organism>
<evidence type="ECO:0000313" key="1">
    <source>
        <dbReference type="EMBL" id="CAD8142072.1"/>
    </source>
</evidence>
<sequence length="108" mass="12984">MIQFKPDMFQLINQWGLEQHQKKNLKSSQKINLKTTKIIEEQLKQSMEIEKQKLIPHKERSSEKGTIEFLIYTHDECIERLVTLEEDKNRIPIVLCDYLLQKIKFGRK</sequence>
<comment type="caution">
    <text evidence="1">The sequence shown here is derived from an EMBL/GenBank/DDBJ whole genome shotgun (WGS) entry which is preliminary data.</text>
</comment>
<dbReference type="AlphaFoldDB" id="A0A8S1SU59"/>
<evidence type="ECO:0000313" key="2">
    <source>
        <dbReference type="Proteomes" id="UP000689195"/>
    </source>
</evidence>